<sequence>MALALSLAGLLLLLGGLATVVACLFPGYRARHPGRVGWAAVAAVLGFLTLVAAGQLMKQVEETQRAQPSGPIAISEQPPSGSAAVTTPPGNSPIERRPWIVIPLAFLLALFMVTAMLEWSAAFLVRRPSRGTVPVEPDELKNRLLALNRSDVQYRLVPGKQCDLELEWDVVDTSWHNLFSKIKLNTVYRTRMLFVPARHEVRWCEWLSSSGFFIGFRGWRPVFDFSWSLQVGYIDVVWKGRAYGVQAGFPPRVERVYDFSLNTVQVKRDISGVVMGSGWTFRPVIFWFQAGRSRLSALLDSYSPTPFPSWPETRVWLLVAAGSYVLFLGYLLWAIGGFTARDFWTRQNTAVVAAISAVWWGMWGLLTWLLVCLAKPKRKHA</sequence>
<feature type="transmembrane region" description="Helical" evidence="2">
    <location>
        <begin position="38"/>
        <end position="57"/>
    </location>
</feature>
<reference evidence="3 4" key="1">
    <citation type="journal article" date="2019" name="Nat. Microbiol.">
        <title>Mediterranean grassland soil C-N compound turnover is dependent on rainfall and depth, and is mediated by genomically divergent microorganisms.</title>
        <authorList>
            <person name="Diamond S."/>
            <person name="Andeer P.F."/>
            <person name="Li Z."/>
            <person name="Crits-Christoph A."/>
            <person name="Burstein D."/>
            <person name="Anantharaman K."/>
            <person name="Lane K.R."/>
            <person name="Thomas B.C."/>
            <person name="Pan C."/>
            <person name="Northen T.R."/>
            <person name="Banfield J.F."/>
        </authorList>
    </citation>
    <scope>NUCLEOTIDE SEQUENCE [LARGE SCALE GENOMIC DNA]</scope>
    <source>
        <strain evidence="3">NP_5</strain>
    </source>
</reference>
<comment type="caution">
    <text evidence="3">The sequence shown here is derived from an EMBL/GenBank/DDBJ whole genome shotgun (WGS) entry which is preliminary data.</text>
</comment>
<keyword evidence="2" id="KW-1133">Transmembrane helix</keyword>
<feature type="region of interest" description="Disordered" evidence="1">
    <location>
        <begin position="64"/>
        <end position="90"/>
    </location>
</feature>
<feature type="compositionally biased region" description="Polar residues" evidence="1">
    <location>
        <begin position="77"/>
        <end position="89"/>
    </location>
</feature>
<evidence type="ECO:0000313" key="3">
    <source>
        <dbReference type="EMBL" id="TMJ12398.1"/>
    </source>
</evidence>
<feature type="transmembrane region" description="Helical" evidence="2">
    <location>
        <begin position="99"/>
        <end position="125"/>
    </location>
</feature>
<keyword evidence="2" id="KW-0472">Membrane</keyword>
<feature type="transmembrane region" description="Helical" evidence="2">
    <location>
        <begin position="350"/>
        <end position="371"/>
    </location>
</feature>
<dbReference type="Proteomes" id="UP000320393">
    <property type="component" value="Unassembled WGS sequence"/>
</dbReference>
<accession>A0A537LWK2</accession>
<dbReference type="AlphaFoldDB" id="A0A537LWK2"/>
<protein>
    <submittedName>
        <fullName evidence="3">Uncharacterized protein</fullName>
    </submittedName>
</protein>
<name>A0A537LWK2_9BACT</name>
<keyword evidence="2" id="KW-0812">Transmembrane</keyword>
<evidence type="ECO:0000256" key="2">
    <source>
        <dbReference type="SAM" id="Phobius"/>
    </source>
</evidence>
<evidence type="ECO:0000256" key="1">
    <source>
        <dbReference type="SAM" id="MobiDB-lite"/>
    </source>
</evidence>
<proteinExistence type="predicted"/>
<organism evidence="3 4">
    <name type="scientific">Candidatus Segetimicrobium genomatis</name>
    <dbReference type="NCBI Taxonomy" id="2569760"/>
    <lineage>
        <taxon>Bacteria</taxon>
        <taxon>Bacillati</taxon>
        <taxon>Candidatus Sysuimicrobiota</taxon>
        <taxon>Candidatus Sysuimicrobiia</taxon>
        <taxon>Candidatus Sysuimicrobiales</taxon>
        <taxon>Candidatus Segetimicrobiaceae</taxon>
        <taxon>Candidatus Segetimicrobium</taxon>
    </lineage>
</organism>
<dbReference type="EMBL" id="VBAM01000186">
    <property type="protein sequence ID" value="TMJ12398.1"/>
    <property type="molecule type" value="Genomic_DNA"/>
</dbReference>
<feature type="transmembrane region" description="Helical" evidence="2">
    <location>
        <begin position="315"/>
        <end position="338"/>
    </location>
</feature>
<evidence type="ECO:0000313" key="4">
    <source>
        <dbReference type="Proteomes" id="UP000320393"/>
    </source>
</evidence>
<gene>
    <name evidence="3" type="ORF">E6H02_05975</name>
</gene>